<feature type="compositionally biased region" description="Polar residues" evidence="1">
    <location>
        <begin position="100"/>
        <end position="112"/>
    </location>
</feature>
<feature type="region of interest" description="Disordered" evidence="1">
    <location>
        <begin position="1"/>
        <end position="32"/>
    </location>
</feature>
<feature type="compositionally biased region" description="Low complexity" evidence="1">
    <location>
        <begin position="1"/>
        <end position="17"/>
    </location>
</feature>
<dbReference type="Proteomes" id="UP000298652">
    <property type="component" value="Chromosome 2"/>
</dbReference>
<keyword evidence="3" id="KW-1185">Reference proteome</keyword>
<feature type="compositionally biased region" description="Pro residues" evidence="1">
    <location>
        <begin position="21"/>
        <end position="31"/>
    </location>
</feature>
<organism evidence="2 3">
    <name type="scientific">Setaria viridis</name>
    <name type="common">Green bristlegrass</name>
    <name type="synonym">Setaria italica subsp. viridis</name>
    <dbReference type="NCBI Taxonomy" id="4556"/>
    <lineage>
        <taxon>Eukaryota</taxon>
        <taxon>Viridiplantae</taxon>
        <taxon>Streptophyta</taxon>
        <taxon>Embryophyta</taxon>
        <taxon>Tracheophyta</taxon>
        <taxon>Spermatophyta</taxon>
        <taxon>Magnoliopsida</taxon>
        <taxon>Liliopsida</taxon>
        <taxon>Poales</taxon>
        <taxon>Poaceae</taxon>
        <taxon>PACMAD clade</taxon>
        <taxon>Panicoideae</taxon>
        <taxon>Panicodae</taxon>
        <taxon>Paniceae</taxon>
        <taxon>Cenchrinae</taxon>
        <taxon>Setaria</taxon>
    </lineage>
</organism>
<dbReference type="Gramene" id="TKW31142">
    <property type="protein sequence ID" value="TKW31142"/>
    <property type="gene ID" value="SEVIR_2G085300v2"/>
</dbReference>
<evidence type="ECO:0000256" key="1">
    <source>
        <dbReference type="SAM" id="MobiDB-lite"/>
    </source>
</evidence>
<sequence>MPRPRAPVTAPARTGRASARPYPPKLPPQAFLPPSVLSCNSKQAALALQIATTGSFVLPALPRIQQTGHQLLQSVSPSSLISTSHTSSTSSTNPWRPSHLRSSASPLLGQSKQTSAPLTSSITFSDFLHQATAAASLFNAGQASSWSSSLFCPANKPAAAAHAHPSAARPVSPAWPLPEEAGQPGLHPRHQKLDEIIDV</sequence>
<gene>
    <name evidence="2" type="ORF">SEVIR_2G085300v2</name>
</gene>
<dbReference type="EMBL" id="CM016553">
    <property type="protein sequence ID" value="TKW31142.1"/>
    <property type="molecule type" value="Genomic_DNA"/>
</dbReference>
<evidence type="ECO:0000313" key="3">
    <source>
        <dbReference type="Proteomes" id="UP000298652"/>
    </source>
</evidence>
<proteinExistence type="predicted"/>
<feature type="compositionally biased region" description="Low complexity" evidence="1">
    <location>
        <begin position="163"/>
        <end position="174"/>
    </location>
</feature>
<evidence type="ECO:0000313" key="2">
    <source>
        <dbReference type="EMBL" id="TKW31142.1"/>
    </source>
</evidence>
<accession>A0A4U6VPS6</accession>
<feature type="region of interest" description="Disordered" evidence="1">
    <location>
        <begin position="80"/>
        <end position="112"/>
    </location>
</feature>
<dbReference type="AlphaFoldDB" id="A0A4U6VPS6"/>
<protein>
    <submittedName>
        <fullName evidence="2">Uncharacterized protein</fullName>
    </submittedName>
</protein>
<reference evidence="2" key="1">
    <citation type="submission" date="2019-03" db="EMBL/GenBank/DDBJ databases">
        <title>WGS assembly of Setaria viridis.</title>
        <authorList>
            <person name="Huang P."/>
            <person name="Jenkins J."/>
            <person name="Grimwood J."/>
            <person name="Barry K."/>
            <person name="Healey A."/>
            <person name="Mamidi S."/>
            <person name="Sreedasyam A."/>
            <person name="Shu S."/>
            <person name="Feldman M."/>
            <person name="Wu J."/>
            <person name="Yu Y."/>
            <person name="Chen C."/>
            <person name="Johnson J."/>
            <person name="Rokhsar D."/>
            <person name="Baxter I."/>
            <person name="Schmutz J."/>
            <person name="Brutnell T."/>
            <person name="Kellogg E."/>
        </authorList>
    </citation>
    <scope>NUCLEOTIDE SEQUENCE [LARGE SCALE GENOMIC DNA]</scope>
</reference>
<feature type="compositionally biased region" description="Low complexity" evidence="1">
    <location>
        <begin position="80"/>
        <end position="92"/>
    </location>
</feature>
<feature type="region of interest" description="Disordered" evidence="1">
    <location>
        <begin position="163"/>
        <end position="199"/>
    </location>
</feature>
<name>A0A4U6VPS6_SETVI</name>